<dbReference type="FunCoup" id="A7RQR7">
    <property type="interactions" value="49"/>
</dbReference>
<dbReference type="GO" id="GO:0000387">
    <property type="term" value="P:spliceosomal snRNP assembly"/>
    <property type="evidence" value="ECO:0000318"/>
    <property type="project" value="GO_Central"/>
</dbReference>
<name>A7RQR7_NEMVE</name>
<dbReference type="SMART" id="SM00490">
    <property type="entry name" value="HELICc"/>
    <property type="match status" value="1"/>
</dbReference>
<dbReference type="GO" id="GO:0003729">
    <property type="term" value="F:mRNA binding"/>
    <property type="evidence" value="ECO:0000318"/>
    <property type="project" value="GO_Central"/>
</dbReference>
<evidence type="ECO:0000256" key="2">
    <source>
        <dbReference type="ARBA" id="ARBA00022741"/>
    </source>
</evidence>
<dbReference type="PROSITE" id="PS51192">
    <property type="entry name" value="HELICASE_ATP_BIND_1"/>
    <property type="match status" value="1"/>
</dbReference>
<dbReference type="PhylomeDB" id="A7RQR7"/>
<evidence type="ECO:0000256" key="1">
    <source>
        <dbReference type="ARBA" id="ARBA00012552"/>
    </source>
</evidence>
<keyword evidence="5 7" id="KW-0067">ATP-binding</keyword>
<sequence>KPGHDISQRKRTTDVLIEEQIDFHSLLLSPTLLRGLNEAGFEKPSPIQLKAIPLGRCGLDLIAQAKSGTGKTCVFSVIALENVITESNCIQIIILTPTREIAVQVKDVICAIGCHYDGLACKVFIGGISLEEDKKALKSCHIAVGTPGRVKYLIEQKYLKTESVRMFILDEADKLLDESFQQQINWIFSALPENKQMMAFSATYPEVLANHLKKYMTEPTFVRLNAADPSLQGIKQFYSLVRFHPLPHKTFQEKVDGLIKLLSSVNFNQCLVFSNYQIRAKSLSDTLCRKGWPSTFIAGYQTQAKRLEAMEKLKSFHCRILISTDLTARGIDAENVNLVVNMDVPHNGETYLHRIGRAGRFGTEGMAVTYVANGKEERELRDIERSIDVKMELLP</sequence>
<dbReference type="Proteomes" id="UP000001593">
    <property type="component" value="Unassembled WGS sequence"/>
</dbReference>
<dbReference type="Gene3D" id="3.40.50.300">
    <property type="entry name" value="P-loop containing nucleotide triphosphate hydrolases"/>
    <property type="match status" value="2"/>
</dbReference>
<dbReference type="STRING" id="45351.A7RQR7"/>
<dbReference type="GO" id="GO:0032797">
    <property type="term" value="C:SMN complex"/>
    <property type="evidence" value="ECO:0000318"/>
    <property type="project" value="GO_Central"/>
</dbReference>
<keyword evidence="3 7" id="KW-0378">Hydrolase</keyword>
<evidence type="ECO:0000313" key="12">
    <source>
        <dbReference type="Proteomes" id="UP000001593"/>
    </source>
</evidence>
<evidence type="ECO:0000259" key="8">
    <source>
        <dbReference type="PROSITE" id="PS51192"/>
    </source>
</evidence>
<dbReference type="InterPro" id="IPR014001">
    <property type="entry name" value="Helicase_ATP-bd"/>
</dbReference>
<dbReference type="InterPro" id="IPR011545">
    <property type="entry name" value="DEAD/DEAH_box_helicase_dom"/>
</dbReference>
<evidence type="ECO:0000259" key="10">
    <source>
        <dbReference type="PROSITE" id="PS51195"/>
    </source>
</evidence>
<gene>
    <name evidence="11" type="ORF">NEMVEDRAFT_v1g30928</name>
</gene>
<dbReference type="EC" id="3.6.4.13" evidence="1"/>
<dbReference type="InterPro" id="IPR027417">
    <property type="entry name" value="P-loop_NTPase"/>
</dbReference>
<keyword evidence="2 7" id="KW-0547">Nucleotide-binding</keyword>
<dbReference type="HOGENOM" id="CLU_003041_1_0_1"/>
<dbReference type="GO" id="GO:0016787">
    <property type="term" value="F:hydrolase activity"/>
    <property type="evidence" value="ECO:0007669"/>
    <property type="project" value="UniProtKB-KW"/>
</dbReference>
<dbReference type="EMBL" id="DS469529">
    <property type="protein sequence ID" value="EDO46214.1"/>
    <property type="molecule type" value="Genomic_DNA"/>
</dbReference>
<keyword evidence="4 7" id="KW-0347">Helicase</keyword>
<dbReference type="InterPro" id="IPR000629">
    <property type="entry name" value="RNA-helicase_DEAD-box_CS"/>
</dbReference>
<dbReference type="InterPro" id="IPR014014">
    <property type="entry name" value="RNA_helicase_DEAD_Q_motif"/>
</dbReference>
<dbReference type="OMA" id="WRDREAN"/>
<evidence type="ECO:0000256" key="3">
    <source>
        <dbReference type="ARBA" id="ARBA00022801"/>
    </source>
</evidence>
<dbReference type="GO" id="GO:0005524">
    <property type="term" value="F:ATP binding"/>
    <property type="evidence" value="ECO:0007669"/>
    <property type="project" value="UniProtKB-KW"/>
</dbReference>
<evidence type="ECO:0000256" key="7">
    <source>
        <dbReference type="RuleBase" id="RU000492"/>
    </source>
</evidence>
<dbReference type="PANTHER" id="PTHR47958">
    <property type="entry name" value="ATP-DEPENDENT RNA HELICASE DBP3"/>
    <property type="match status" value="1"/>
</dbReference>
<evidence type="ECO:0000313" key="11">
    <source>
        <dbReference type="EMBL" id="EDO46214.1"/>
    </source>
</evidence>
<dbReference type="InParanoid" id="A7RQR7"/>
<dbReference type="GO" id="GO:0003724">
    <property type="term" value="F:RNA helicase activity"/>
    <property type="evidence" value="ECO:0000318"/>
    <property type="project" value="GO_Central"/>
</dbReference>
<dbReference type="SUPFAM" id="SSF52540">
    <property type="entry name" value="P-loop containing nucleoside triphosphate hydrolases"/>
    <property type="match status" value="1"/>
</dbReference>
<protein>
    <recommendedName>
        <fullName evidence="1">RNA helicase</fullName>
        <ecNumber evidence="1">3.6.4.13</ecNumber>
    </recommendedName>
</protein>
<dbReference type="PROSITE" id="PS51194">
    <property type="entry name" value="HELICASE_CTER"/>
    <property type="match status" value="1"/>
</dbReference>
<proteinExistence type="inferred from homology"/>
<dbReference type="InterPro" id="IPR001650">
    <property type="entry name" value="Helicase_C-like"/>
</dbReference>
<feature type="domain" description="DEAD-box RNA helicase Q" evidence="10">
    <location>
        <begin position="21"/>
        <end position="49"/>
    </location>
</feature>
<feature type="short sequence motif" description="Q motif" evidence="6">
    <location>
        <begin position="21"/>
        <end position="49"/>
    </location>
</feature>
<evidence type="ECO:0000256" key="5">
    <source>
        <dbReference type="ARBA" id="ARBA00022840"/>
    </source>
</evidence>
<dbReference type="Pfam" id="PF00270">
    <property type="entry name" value="DEAD"/>
    <property type="match status" value="1"/>
</dbReference>
<dbReference type="PROSITE" id="PS51195">
    <property type="entry name" value="Q_MOTIF"/>
    <property type="match status" value="1"/>
</dbReference>
<feature type="non-terminal residue" evidence="11">
    <location>
        <position position="395"/>
    </location>
</feature>
<dbReference type="CDD" id="cd17943">
    <property type="entry name" value="DEADc_DDX20"/>
    <property type="match status" value="1"/>
</dbReference>
<evidence type="ECO:0000259" key="9">
    <source>
        <dbReference type="PROSITE" id="PS51194"/>
    </source>
</evidence>
<dbReference type="Pfam" id="PF00271">
    <property type="entry name" value="Helicase_C"/>
    <property type="match status" value="1"/>
</dbReference>
<feature type="non-terminal residue" evidence="11">
    <location>
        <position position="1"/>
    </location>
</feature>
<dbReference type="AlphaFoldDB" id="A7RQR7"/>
<keyword evidence="12" id="KW-1185">Reference proteome</keyword>
<feature type="domain" description="Helicase C-terminal" evidence="9">
    <location>
        <begin position="257"/>
        <end position="395"/>
    </location>
</feature>
<feature type="domain" description="Helicase ATP-binding" evidence="8">
    <location>
        <begin position="52"/>
        <end position="222"/>
    </location>
</feature>
<dbReference type="CDD" id="cd18787">
    <property type="entry name" value="SF2_C_DEAD"/>
    <property type="match status" value="1"/>
</dbReference>
<accession>A7RQR7</accession>
<reference evidence="11 12" key="1">
    <citation type="journal article" date="2007" name="Science">
        <title>Sea anemone genome reveals ancestral eumetazoan gene repertoire and genomic organization.</title>
        <authorList>
            <person name="Putnam N.H."/>
            <person name="Srivastava M."/>
            <person name="Hellsten U."/>
            <person name="Dirks B."/>
            <person name="Chapman J."/>
            <person name="Salamov A."/>
            <person name="Terry A."/>
            <person name="Shapiro H."/>
            <person name="Lindquist E."/>
            <person name="Kapitonov V.V."/>
            <person name="Jurka J."/>
            <person name="Genikhovich G."/>
            <person name="Grigoriev I.V."/>
            <person name="Lucas S.M."/>
            <person name="Steele R.E."/>
            <person name="Finnerty J.R."/>
            <person name="Technau U."/>
            <person name="Martindale M.Q."/>
            <person name="Rokhsar D.S."/>
        </authorList>
    </citation>
    <scope>NUCLEOTIDE SEQUENCE [LARGE SCALE GENOMIC DNA]</scope>
    <source>
        <strain evidence="12">CH2 X CH6</strain>
    </source>
</reference>
<organism evidence="11 12">
    <name type="scientific">Nematostella vectensis</name>
    <name type="common">Starlet sea anemone</name>
    <dbReference type="NCBI Taxonomy" id="45351"/>
    <lineage>
        <taxon>Eukaryota</taxon>
        <taxon>Metazoa</taxon>
        <taxon>Cnidaria</taxon>
        <taxon>Anthozoa</taxon>
        <taxon>Hexacorallia</taxon>
        <taxon>Actiniaria</taxon>
        <taxon>Edwardsiidae</taxon>
        <taxon>Nematostella</taxon>
    </lineage>
</organism>
<dbReference type="eggNOG" id="KOG4284">
    <property type="taxonomic scope" value="Eukaryota"/>
</dbReference>
<comment type="similarity">
    <text evidence="7">Belongs to the DEAD box helicase family.</text>
</comment>
<dbReference type="SMART" id="SM00487">
    <property type="entry name" value="DEXDc"/>
    <property type="match status" value="1"/>
</dbReference>
<evidence type="ECO:0000256" key="6">
    <source>
        <dbReference type="PROSITE-ProRule" id="PRU00552"/>
    </source>
</evidence>
<dbReference type="PROSITE" id="PS00039">
    <property type="entry name" value="DEAD_ATP_HELICASE"/>
    <property type="match status" value="1"/>
</dbReference>
<evidence type="ECO:0000256" key="4">
    <source>
        <dbReference type="ARBA" id="ARBA00022806"/>
    </source>
</evidence>